<feature type="domain" description="Rhodanese" evidence="5">
    <location>
        <begin position="236"/>
        <end position="351"/>
    </location>
</feature>
<sequence>MLLLSFCLLVSQAQQAQAWISPPNARGGCCLTCRVSRLAAAAGSGSDRWCNHELRNVVTTEWLQEHMFDAELAIVDIRGAVKKGQEPGSDFVSTVYEGLHEDYLELHIPNAVFADWTKDIAGRDANGVPAQLSDREAFAEAMEARGIGRGRRVVAYDNGNMLFATRLWWALRRYGFPEADISVLDGGWAKWVAEDRPVTDEVACPLKLLGEWGIEPEAEQPWLRLTAEQLQARLLERPQLHLIDARAAEQYTGEVRRAQRGGHIPGALNTPYKAFLQGGQGPYKTLKPLAGLREVLQSAGVDTSQPAAAYCNGGVASTVAMFALYQLGNARVTNYDGSWNEWGNREDLPAETTSLEQHQATNAK</sequence>
<dbReference type="OrthoDB" id="270167at2759"/>
<dbReference type="Pfam" id="PF00581">
    <property type="entry name" value="Rhodanese"/>
    <property type="match status" value="2"/>
</dbReference>
<organism evidence="6 7">
    <name type="scientific">Tribonema minus</name>
    <dbReference type="NCBI Taxonomy" id="303371"/>
    <lineage>
        <taxon>Eukaryota</taxon>
        <taxon>Sar</taxon>
        <taxon>Stramenopiles</taxon>
        <taxon>Ochrophyta</taxon>
        <taxon>PX clade</taxon>
        <taxon>Xanthophyceae</taxon>
        <taxon>Tribonematales</taxon>
        <taxon>Tribonemataceae</taxon>
        <taxon>Tribonema</taxon>
    </lineage>
</organism>
<evidence type="ECO:0000313" key="6">
    <source>
        <dbReference type="EMBL" id="KAG5189876.1"/>
    </source>
</evidence>
<dbReference type="PANTHER" id="PTHR11364:SF27">
    <property type="entry name" value="SULFURTRANSFERASE"/>
    <property type="match status" value="1"/>
</dbReference>
<evidence type="ECO:0000313" key="7">
    <source>
        <dbReference type="Proteomes" id="UP000664859"/>
    </source>
</evidence>
<evidence type="ECO:0000256" key="3">
    <source>
        <dbReference type="RuleBase" id="RU000507"/>
    </source>
</evidence>
<feature type="signal peptide" evidence="4">
    <location>
        <begin position="1"/>
        <end position="18"/>
    </location>
</feature>
<evidence type="ECO:0000259" key="5">
    <source>
        <dbReference type="PROSITE" id="PS50206"/>
    </source>
</evidence>
<feature type="domain" description="Rhodanese" evidence="5">
    <location>
        <begin position="100"/>
        <end position="200"/>
    </location>
</feature>
<gene>
    <name evidence="6" type="ORF">JKP88DRAFT_205851</name>
</gene>
<protein>
    <recommendedName>
        <fullName evidence="3">Sulfurtransferase</fullName>
    </recommendedName>
</protein>
<evidence type="ECO:0000256" key="4">
    <source>
        <dbReference type="SAM" id="SignalP"/>
    </source>
</evidence>
<dbReference type="InterPro" id="IPR045078">
    <property type="entry name" value="TST/MPST-like"/>
</dbReference>
<keyword evidence="1 3" id="KW-0808">Transferase</keyword>
<dbReference type="Proteomes" id="UP000664859">
    <property type="component" value="Unassembled WGS sequence"/>
</dbReference>
<accession>A0A835Z9V6</accession>
<dbReference type="CDD" id="cd01449">
    <property type="entry name" value="TST_Repeat_2"/>
    <property type="match status" value="1"/>
</dbReference>
<dbReference type="CDD" id="cd01448">
    <property type="entry name" value="TST_Repeat_1"/>
    <property type="match status" value="1"/>
</dbReference>
<keyword evidence="4" id="KW-0732">Signal</keyword>
<evidence type="ECO:0000256" key="2">
    <source>
        <dbReference type="ARBA" id="ARBA00022737"/>
    </source>
</evidence>
<dbReference type="PROSITE" id="PS00683">
    <property type="entry name" value="RHODANESE_2"/>
    <property type="match status" value="1"/>
</dbReference>
<name>A0A835Z9V6_9STRA</name>
<dbReference type="InterPro" id="IPR036873">
    <property type="entry name" value="Rhodanese-like_dom_sf"/>
</dbReference>
<dbReference type="PANTHER" id="PTHR11364">
    <property type="entry name" value="THIOSULFATE SULFERTANSFERASE"/>
    <property type="match status" value="1"/>
</dbReference>
<dbReference type="SMART" id="SM00450">
    <property type="entry name" value="RHOD"/>
    <property type="match status" value="2"/>
</dbReference>
<keyword evidence="2" id="KW-0677">Repeat</keyword>
<dbReference type="InterPro" id="IPR001763">
    <property type="entry name" value="Rhodanese-like_dom"/>
</dbReference>
<reference evidence="6" key="1">
    <citation type="submission" date="2021-02" db="EMBL/GenBank/DDBJ databases">
        <title>First Annotated Genome of the Yellow-green Alga Tribonema minus.</title>
        <authorList>
            <person name="Mahan K.M."/>
        </authorList>
    </citation>
    <scope>NUCLEOTIDE SEQUENCE</scope>
    <source>
        <strain evidence="6">UTEX B ZZ1240</strain>
    </source>
</reference>
<dbReference type="GO" id="GO:0004792">
    <property type="term" value="F:thiosulfate-cyanide sulfurtransferase activity"/>
    <property type="evidence" value="ECO:0007669"/>
    <property type="project" value="InterPro"/>
</dbReference>
<dbReference type="SUPFAM" id="SSF52821">
    <property type="entry name" value="Rhodanese/Cell cycle control phosphatase"/>
    <property type="match status" value="2"/>
</dbReference>
<dbReference type="GO" id="GO:0005739">
    <property type="term" value="C:mitochondrion"/>
    <property type="evidence" value="ECO:0007669"/>
    <property type="project" value="TreeGrafter"/>
</dbReference>
<dbReference type="InterPro" id="IPR001307">
    <property type="entry name" value="Thiosulphate_STrfase_CS"/>
</dbReference>
<proteinExistence type="predicted"/>
<dbReference type="PROSITE" id="PS50206">
    <property type="entry name" value="RHODANESE_3"/>
    <property type="match status" value="2"/>
</dbReference>
<feature type="chain" id="PRO_5032972159" description="Sulfurtransferase" evidence="4">
    <location>
        <begin position="19"/>
        <end position="364"/>
    </location>
</feature>
<comment type="caution">
    <text evidence="6">The sequence shown here is derived from an EMBL/GenBank/DDBJ whole genome shotgun (WGS) entry which is preliminary data.</text>
</comment>
<dbReference type="EMBL" id="JAFCMP010000043">
    <property type="protein sequence ID" value="KAG5189876.1"/>
    <property type="molecule type" value="Genomic_DNA"/>
</dbReference>
<dbReference type="AlphaFoldDB" id="A0A835Z9V6"/>
<evidence type="ECO:0000256" key="1">
    <source>
        <dbReference type="ARBA" id="ARBA00022679"/>
    </source>
</evidence>
<keyword evidence="7" id="KW-1185">Reference proteome</keyword>
<dbReference type="Gene3D" id="3.40.250.10">
    <property type="entry name" value="Rhodanese-like domain"/>
    <property type="match status" value="2"/>
</dbReference>